<dbReference type="GO" id="GO:0005634">
    <property type="term" value="C:nucleus"/>
    <property type="evidence" value="ECO:0007669"/>
    <property type="project" value="TreeGrafter"/>
</dbReference>
<keyword evidence="1" id="KW-0175">Coiled coil</keyword>
<proteinExistence type="predicted"/>
<accession>A0A3M6TTL7</accession>
<dbReference type="GO" id="GO:0000278">
    <property type="term" value="P:mitotic cell cycle"/>
    <property type="evidence" value="ECO:0007669"/>
    <property type="project" value="TreeGrafter"/>
</dbReference>
<evidence type="ECO:0000256" key="1">
    <source>
        <dbReference type="SAM" id="Coils"/>
    </source>
</evidence>
<dbReference type="GO" id="GO:0051310">
    <property type="term" value="P:metaphase chromosome alignment"/>
    <property type="evidence" value="ECO:0007669"/>
    <property type="project" value="TreeGrafter"/>
</dbReference>
<evidence type="ECO:0000259" key="3">
    <source>
        <dbReference type="Pfam" id="PF10481"/>
    </source>
</evidence>
<evidence type="ECO:0000256" key="2">
    <source>
        <dbReference type="SAM" id="MobiDB-lite"/>
    </source>
</evidence>
<sequence length="312" mass="36234">MIWVEEEGKQELSVNATKNVYELEQRCQTFQKDCKQKQLQLDSLQAALDKQKRLTDDENANSSFLKKENNFLAKSTQELGQNREETFHDLNAKEAQIRCLELRLTNVLDNLQHDHNQFVEKVEKQTADLTESNDANNQLQRQLADHKERVEALESQLKRLGEEPDSREQKSSSGFESEMEWEFNQEKKLKEIEANLQMEREQCQKIGKELLELNANSLKVSNKVSMPSTSEIKDITVQQELKYKTSELALATEKLEAKDSEMKEKLREMSEMSECLHKKEHDIKEMSTKLSEINKIESQPNEAKTNIEALGK</sequence>
<dbReference type="PANTHER" id="PTHR18874:SF10">
    <property type="entry name" value="CENTROMERE PROTEIN F"/>
    <property type="match status" value="1"/>
</dbReference>
<dbReference type="Proteomes" id="UP000275408">
    <property type="component" value="Unassembled WGS sequence"/>
</dbReference>
<dbReference type="GO" id="GO:0070840">
    <property type="term" value="F:dynein complex binding"/>
    <property type="evidence" value="ECO:0007669"/>
    <property type="project" value="TreeGrafter"/>
</dbReference>
<dbReference type="GO" id="GO:0010389">
    <property type="term" value="P:regulation of G2/M transition of mitotic cell cycle"/>
    <property type="evidence" value="ECO:0007669"/>
    <property type="project" value="TreeGrafter"/>
</dbReference>
<feature type="region of interest" description="Disordered" evidence="2">
    <location>
        <begin position="157"/>
        <end position="179"/>
    </location>
</feature>
<feature type="coiled-coil region" evidence="1">
    <location>
        <begin position="27"/>
        <end position="61"/>
    </location>
</feature>
<dbReference type="InterPro" id="IPR043513">
    <property type="entry name" value="Cenp-F"/>
</dbReference>
<comment type="caution">
    <text evidence="4">The sequence shown here is derived from an EMBL/GenBank/DDBJ whole genome shotgun (WGS) entry which is preliminary data.</text>
</comment>
<dbReference type="GO" id="GO:0008017">
    <property type="term" value="F:microtubule binding"/>
    <property type="evidence" value="ECO:0007669"/>
    <property type="project" value="InterPro"/>
</dbReference>
<dbReference type="InterPro" id="IPR018463">
    <property type="entry name" value="Centromere_CenpF_N"/>
</dbReference>
<dbReference type="GO" id="GO:0000922">
    <property type="term" value="C:spindle pole"/>
    <property type="evidence" value="ECO:0007669"/>
    <property type="project" value="TreeGrafter"/>
</dbReference>
<dbReference type="OrthoDB" id="10434793at2759"/>
<dbReference type="GO" id="GO:0000775">
    <property type="term" value="C:chromosome, centromeric region"/>
    <property type="evidence" value="ECO:0007669"/>
    <property type="project" value="InterPro"/>
</dbReference>
<feature type="domain" description="Centromere protein Cenp-F N-terminal" evidence="3">
    <location>
        <begin position="1"/>
        <end position="106"/>
    </location>
</feature>
<feature type="compositionally biased region" description="Basic and acidic residues" evidence="2">
    <location>
        <begin position="157"/>
        <end position="170"/>
    </location>
</feature>
<organism evidence="4 5">
    <name type="scientific">Pocillopora damicornis</name>
    <name type="common">Cauliflower coral</name>
    <name type="synonym">Millepora damicornis</name>
    <dbReference type="NCBI Taxonomy" id="46731"/>
    <lineage>
        <taxon>Eukaryota</taxon>
        <taxon>Metazoa</taxon>
        <taxon>Cnidaria</taxon>
        <taxon>Anthozoa</taxon>
        <taxon>Hexacorallia</taxon>
        <taxon>Scleractinia</taxon>
        <taxon>Astrocoeniina</taxon>
        <taxon>Pocilloporidae</taxon>
        <taxon>Pocillopora</taxon>
    </lineage>
</organism>
<dbReference type="PANTHER" id="PTHR18874">
    <property type="entry name" value="CMF/LEK/CENP CELL DIVISION-RELATED"/>
    <property type="match status" value="1"/>
</dbReference>
<keyword evidence="5" id="KW-1185">Reference proteome</keyword>
<evidence type="ECO:0000313" key="4">
    <source>
        <dbReference type="EMBL" id="RMX44743.1"/>
    </source>
</evidence>
<dbReference type="STRING" id="46731.A0A3M6TTL7"/>
<reference evidence="4 5" key="1">
    <citation type="journal article" date="2018" name="Sci. Rep.">
        <title>Comparative analysis of the Pocillopora damicornis genome highlights role of immune system in coral evolution.</title>
        <authorList>
            <person name="Cunning R."/>
            <person name="Bay R.A."/>
            <person name="Gillette P."/>
            <person name="Baker A.C."/>
            <person name="Traylor-Knowles N."/>
        </authorList>
    </citation>
    <scope>NUCLEOTIDE SEQUENCE [LARGE SCALE GENOMIC DNA]</scope>
    <source>
        <strain evidence="4">RSMAS</strain>
        <tissue evidence="4">Whole animal</tissue>
    </source>
</reference>
<protein>
    <recommendedName>
        <fullName evidence="3">Centromere protein Cenp-F N-terminal domain-containing protein</fullName>
    </recommendedName>
</protein>
<dbReference type="EMBL" id="RCHS01002956">
    <property type="protein sequence ID" value="RMX44743.1"/>
    <property type="molecule type" value="Genomic_DNA"/>
</dbReference>
<evidence type="ECO:0000313" key="5">
    <source>
        <dbReference type="Proteomes" id="UP000275408"/>
    </source>
</evidence>
<gene>
    <name evidence="4" type="ORF">pdam_00009169</name>
</gene>
<dbReference type="Pfam" id="PF10481">
    <property type="entry name" value="CENP-F_N"/>
    <property type="match status" value="1"/>
</dbReference>
<name>A0A3M6TTL7_POCDA</name>
<dbReference type="AlphaFoldDB" id="A0A3M6TTL7"/>